<feature type="domain" description="FAD dependent oxidoreductase central" evidence="5">
    <location>
        <begin position="374"/>
        <end position="427"/>
    </location>
</feature>
<dbReference type="InterPro" id="IPR006076">
    <property type="entry name" value="FAD-dep_OxRdtase"/>
</dbReference>
<evidence type="ECO:0000313" key="6">
    <source>
        <dbReference type="EMBL" id="CUS55078.1"/>
    </source>
</evidence>
<dbReference type="PANTHER" id="PTHR43757:SF2">
    <property type="entry name" value="AMINOMETHYLTRANSFERASE, MITOCHONDRIAL"/>
    <property type="match status" value="1"/>
</dbReference>
<dbReference type="PANTHER" id="PTHR43757">
    <property type="entry name" value="AMINOMETHYLTRANSFERASE"/>
    <property type="match status" value="1"/>
</dbReference>
<dbReference type="Pfam" id="PF16350">
    <property type="entry name" value="FAO_M"/>
    <property type="match status" value="1"/>
</dbReference>
<dbReference type="InterPro" id="IPR027266">
    <property type="entry name" value="TrmE/GcvT-like"/>
</dbReference>
<comment type="similarity">
    <text evidence="1">Belongs to the GcvT family.</text>
</comment>
<dbReference type="EMBL" id="CZRL01000120">
    <property type="protein sequence ID" value="CUS55078.1"/>
    <property type="molecule type" value="Genomic_DNA"/>
</dbReference>
<dbReference type="InterPro" id="IPR013977">
    <property type="entry name" value="GcvT_C"/>
</dbReference>
<evidence type="ECO:0000259" key="3">
    <source>
        <dbReference type="Pfam" id="PF01571"/>
    </source>
</evidence>
<feature type="domain" description="Aminomethyltransferase C-terminal" evidence="4">
    <location>
        <begin position="728"/>
        <end position="806"/>
    </location>
</feature>
<evidence type="ECO:0000259" key="4">
    <source>
        <dbReference type="Pfam" id="PF08669"/>
    </source>
</evidence>
<dbReference type="SUPFAM" id="SSF103025">
    <property type="entry name" value="Folate-binding domain"/>
    <property type="match status" value="1"/>
</dbReference>
<dbReference type="InterPro" id="IPR006222">
    <property type="entry name" value="GCVT_N"/>
</dbReference>
<dbReference type="Gene3D" id="3.50.50.60">
    <property type="entry name" value="FAD/NAD(P)-binding domain"/>
    <property type="match status" value="1"/>
</dbReference>
<dbReference type="GO" id="GO:0008480">
    <property type="term" value="F:sarcosine dehydrogenase activity"/>
    <property type="evidence" value="ECO:0007669"/>
    <property type="project" value="UniProtKB-EC"/>
</dbReference>
<evidence type="ECO:0000259" key="5">
    <source>
        <dbReference type="Pfam" id="PF16350"/>
    </source>
</evidence>
<dbReference type="InterPro" id="IPR036188">
    <property type="entry name" value="FAD/NAD-bd_sf"/>
</dbReference>
<dbReference type="InterPro" id="IPR032503">
    <property type="entry name" value="FAO_M"/>
</dbReference>
<dbReference type="Gene3D" id="2.40.30.110">
    <property type="entry name" value="Aminomethyltransferase beta-barrel domains"/>
    <property type="match status" value="1"/>
</dbReference>
<dbReference type="InterPro" id="IPR028896">
    <property type="entry name" value="GcvT/YgfZ/DmdA"/>
</dbReference>
<evidence type="ECO:0000259" key="2">
    <source>
        <dbReference type="Pfam" id="PF01266"/>
    </source>
</evidence>
<dbReference type="EC" id="1.5.8.3" evidence="6"/>
<protein>
    <submittedName>
        <fullName evidence="6">Sarcosine dehydrogenase</fullName>
        <ecNumber evidence="6">1.5.8.3</ecNumber>
    </submittedName>
</protein>
<organism evidence="6">
    <name type="scientific">hydrothermal vent metagenome</name>
    <dbReference type="NCBI Taxonomy" id="652676"/>
    <lineage>
        <taxon>unclassified sequences</taxon>
        <taxon>metagenomes</taxon>
        <taxon>ecological metagenomes</taxon>
    </lineage>
</organism>
<reference evidence="6" key="1">
    <citation type="submission" date="2015-10" db="EMBL/GenBank/DDBJ databases">
        <authorList>
            <person name="Gilbert D.G."/>
        </authorList>
    </citation>
    <scope>NUCLEOTIDE SEQUENCE</scope>
</reference>
<dbReference type="Pfam" id="PF01571">
    <property type="entry name" value="GCV_T"/>
    <property type="match status" value="1"/>
</dbReference>
<evidence type="ECO:0000256" key="1">
    <source>
        <dbReference type="ARBA" id="ARBA00008609"/>
    </source>
</evidence>
<feature type="domain" description="GCVT N-terminal" evidence="3">
    <location>
        <begin position="431"/>
        <end position="708"/>
    </location>
</feature>
<dbReference type="Gene3D" id="3.30.70.1400">
    <property type="entry name" value="Aminomethyltransferase beta-barrel domains"/>
    <property type="match status" value="1"/>
</dbReference>
<feature type="domain" description="FAD dependent oxidoreductase" evidence="2">
    <location>
        <begin position="6"/>
        <end position="371"/>
    </location>
</feature>
<accession>A0A160TW90</accession>
<name>A0A160TW90_9ZZZZ</name>
<dbReference type="SUPFAM" id="SSF101790">
    <property type="entry name" value="Aminomethyltransferase beta-barrel domain"/>
    <property type="match status" value="1"/>
</dbReference>
<dbReference type="Pfam" id="PF01266">
    <property type="entry name" value="DAO"/>
    <property type="match status" value="1"/>
</dbReference>
<keyword evidence="6" id="KW-0560">Oxidoreductase</keyword>
<dbReference type="Pfam" id="PF08669">
    <property type="entry name" value="GCV_T_C"/>
    <property type="match status" value="1"/>
</dbReference>
<dbReference type="InterPro" id="IPR029043">
    <property type="entry name" value="GcvT/YgfZ_C"/>
</dbReference>
<proteinExistence type="inferred from homology"/>
<dbReference type="Gene3D" id="3.30.1360.120">
    <property type="entry name" value="Probable tRNA modification gtpase trme, domain 1"/>
    <property type="match status" value="1"/>
</dbReference>
<dbReference type="SUPFAM" id="SSF51905">
    <property type="entry name" value="FAD/NAD(P)-binding domain"/>
    <property type="match status" value="1"/>
</dbReference>
<gene>
    <name evidence="6" type="ORF">MGWOODY_XGa2146</name>
</gene>
<dbReference type="AlphaFoldDB" id="A0A160TW90"/>
<dbReference type="GO" id="GO:0005739">
    <property type="term" value="C:mitochondrion"/>
    <property type="evidence" value="ECO:0007669"/>
    <property type="project" value="TreeGrafter"/>
</dbReference>
<dbReference type="Gene3D" id="3.30.9.10">
    <property type="entry name" value="D-Amino Acid Oxidase, subunit A, domain 2"/>
    <property type="match status" value="1"/>
</dbReference>
<dbReference type="SUPFAM" id="SSF54373">
    <property type="entry name" value="FAD-linked reductases, C-terminal domain"/>
    <property type="match status" value="1"/>
</dbReference>
<sequence length="814" mass="90957">MQSHARVVVVGGGCVGVNILYSLAHRGWTDACLLERTELTAGSTWHAAGLIPLYSFSYKFGRLIKKTIEIYEGLEAETDQGIGWHKCGQLRIAETPDRMDEYLNYAAIAETQGVRAEILTPEQTIDLWPLMTRTDKLLGAVYNPDDGHIAPADVTQALAKGARQLGTNIYRDTEVTAIERLRSGEWKVVSPQGDIVCEHVITATGNYAQHTARMLDLELPCFPVLHQYWVTQSVPQVRERQDQGLPELPILRNEAINGYVREERDGLMFGPYEQPDRLEHFARDGVPEWFGADLLPEDMDAVEENWAAALELVPVLGEVGIQSNVRGPICGTPDNLPLCGPAWGRQNLWLAEGFTGGILMGGGLGHELVNWIIDGEPHVDLSEVDPRRFGDYANKVYTGIKNKEAFGHNFGMHYPGYEWPAARPAKTMPCYDRLTEAGAVWGSVYGWEVPLWFAPEGVEPRDEWSYRVFNSMPHVGAECRAVREAVGLFEMTPMGKYEIKGPGAEAWLNHILANRMPRRIGATVLAHRLTHKGTVRAEFTVTRMDDDFFYLIGTPRGERHDFDVLEKALPEDGSVDLRNVTLERGGFTVVGPNARTLLEKLVDADLSNTAFPWMTSQTVTAGLASDVRMMRVNYEGELGWELYHPINYNLHLFDEITQAGSDLGLKHCGYRAIESLRLEKSYRAMYRDMDVEHTALESGLDRFIKFDKDDFVGKVALLDQKKQGLGQRLVTLQVETVDADAYMNEAVYQDGLLVGRVTSGATSHHVGNCLSMAFVAIEHTQPGSTLEVQVLERRCPATVITDSPYDPDNRRPRS</sequence>